<feature type="compositionally biased region" description="Acidic residues" evidence="1">
    <location>
        <begin position="761"/>
        <end position="786"/>
    </location>
</feature>
<dbReference type="Gramene" id="Pp3c6_29110V3.1">
    <property type="protein sequence ID" value="PAC:32978263.CDS.1"/>
    <property type="gene ID" value="Pp3c6_29110"/>
</dbReference>
<dbReference type="RefSeq" id="XP_073390881.1">
    <property type="nucleotide sequence ID" value="XM_073534780.1"/>
</dbReference>
<feature type="compositionally biased region" description="Polar residues" evidence="1">
    <location>
        <begin position="575"/>
        <end position="585"/>
    </location>
</feature>
<feature type="compositionally biased region" description="Low complexity" evidence="1">
    <location>
        <begin position="733"/>
        <end position="760"/>
    </location>
</feature>
<feature type="transmembrane region" description="Helical" evidence="2">
    <location>
        <begin position="37"/>
        <end position="56"/>
    </location>
</feature>
<dbReference type="Gramene" id="Pp3c6_29110V3.6">
    <property type="protein sequence ID" value="PAC:32978268.CDS.1"/>
    <property type="gene ID" value="Pp3c6_29110"/>
</dbReference>
<reference evidence="3 5" key="2">
    <citation type="journal article" date="2018" name="Plant J.">
        <title>The Physcomitrella patens chromosome-scale assembly reveals moss genome structure and evolution.</title>
        <authorList>
            <person name="Lang D."/>
            <person name="Ullrich K.K."/>
            <person name="Murat F."/>
            <person name="Fuchs J."/>
            <person name="Jenkins J."/>
            <person name="Haas F.B."/>
            <person name="Piednoel M."/>
            <person name="Gundlach H."/>
            <person name="Van Bel M."/>
            <person name="Meyberg R."/>
            <person name="Vives C."/>
            <person name="Morata J."/>
            <person name="Symeonidi A."/>
            <person name="Hiss M."/>
            <person name="Muchero W."/>
            <person name="Kamisugi Y."/>
            <person name="Saleh O."/>
            <person name="Blanc G."/>
            <person name="Decker E.L."/>
            <person name="van Gessel N."/>
            <person name="Grimwood J."/>
            <person name="Hayes R.D."/>
            <person name="Graham S.W."/>
            <person name="Gunter L.E."/>
            <person name="McDaniel S.F."/>
            <person name="Hoernstein S.N.W."/>
            <person name="Larsson A."/>
            <person name="Li F.W."/>
            <person name="Perroud P.F."/>
            <person name="Phillips J."/>
            <person name="Ranjan P."/>
            <person name="Rokshar D.S."/>
            <person name="Rothfels C.J."/>
            <person name="Schneider L."/>
            <person name="Shu S."/>
            <person name="Stevenson D.W."/>
            <person name="Thummler F."/>
            <person name="Tillich M."/>
            <person name="Villarreal Aguilar J.C."/>
            <person name="Widiez T."/>
            <person name="Wong G.K."/>
            <person name="Wymore A."/>
            <person name="Zhang Y."/>
            <person name="Zimmer A.D."/>
            <person name="Quatrano R.S."/>
            <person name="Mayer K.F.X."/>
            <person name="Goodstein D."/>
            <person name="Casacuberta J.M."/>
            <person name="Vandepoele K."/>
            <person name="Reski R."/>
            <person name="Cuming A.C."/>
            <person name="Tuskan G.A."/>
            <person name="Maumus F."/>
            <person name="Salse J."/>
            <person name="Schmutz J."/>
            <person name="Rensing S.A."/>
        </authorList>
    </citation>
    <scope>NUCLEOTIDE SEQUENCE [LARGE SCALE GENOMIC DNA]</scope>
    <source>
        <strain evidence="4 5">cv. Gransden 2004</strain>
    </source>
</reference>
<feature type="region of interest" description="Disordered" evidence="1">
    <location>
        <begin position="664"/>
        <end position="806"/>
    </location>
</feature>
<protein>
    <submittedName>
        <fullName evidence="3 4">Uncharacterized protein</fullName>
    </submittedName>
</protein>
<feature type="compositionally biased region" description="Basic and acidic residues" evidence="1">
    <location>
        <begin position="693"/>
        <end position="717"/>
    </location>
</feature>
<dbReference type="EnsemblPlants" id="Pp3c6_29110V3.5">
    <property type="protein sequence ID" value="PAC:32978267.CDS.1"/>
    <property type="gene ID" value="Pp3c6_29110"/>
</dbReference>
<dbReference type="EMBL" id="ABEU02000006">
    <property type="protein sequence ID" value="PNR53248.1"/>
    <property type="molecule type" value="Genomic_DNA"/>
</dbReference>
<feature type="transmembrane region" description="Helical" evidence="2">
    <location>
        <begin position="12"/>
        <end position="31"/>
    </location>
</feature>
<dbReference type="PANTHER" id="PTHR34125:SF7">
    <property type="entry name" value="TRANSMEMBRANE PROTEIN"/>
    <property type="match status" value="1"/>
</dbReference>
<dbReference type="AlphaFoldDB" id="A9STL2"/>
<evidence type="ECO:0000313" key="4">
    <source>
        <dbReference type="EnsemblPlants" id="PAC:32978263.CDS.1"/>
    </source>
</evidence>
<accession>A9STL2</accession>
<dbReference type="Gramene" id="Pp3c6_29110V3.2">
    <property type="protein sequence ID" value="PAC:32978264.CDS.1"/>
    <property type="gene ID" value="Pp3c6_29110"/>
</dbReference>
<evidence type="ECO:0000313" key="3">
    <source>
        <dbReference type="EMBL" id="PNR53248.1"/>
    </source>
</evidence>
<feature type="region of interest" description="Disordered" evidence="1">
    <location>
        <begin position="462"/>
        <end position="624"/>
    </location>
</feature>
<reference evidence="4" key="3">
    <citation type="submission" date="2020-12" db="UniProtKB">
        <authorList>
            <consortium name="EnsemblPlants"/>
        </authorList>
    </citation>
    <scope>IDENTIFICATION</scope>
</reference>
<gene>
    <name evidence="4" type="primary">LOC112283576</name>
    <name evidence="3" type="ORF">PHYPA_009624</name>
</gene>
<dbReference type="Gramene" id="Pp3c6_29110V3.5">
    <property type="protein sequence ID" value="PAC:32978267.CDS.1"/>
    <property type="gene ID" value="Pp3c6_29110"/>
</dbReference>
<dbReference type="EnsemblPlants" id="Pp3c6_29110V3.3">
    <property type="protein sequence ID" value="PAC:32978265.CDS.1"/>
    <property type="gene ID" value="Pp3c6_29110"/>
</dbReference>
<dbReference type="RefSeq" id="XP_024378226.1">
    <property type="nucleotide sequence ID" value="XM_024522458.2"/>
</dbReference>
<evidence type="ECO:0000256" key="1">
    <source>
        <dbReference type="SAM" id="MobiDB-lite"/>
    </source>
</evidence>
<feature type="compositionally biased region" description="Polar residues" evidence="1">
    <location>
        <begin position="464"/>
        <end position="476"/>
    </location>
</feature>
<dbReference type="EnsemblPlants" id="Pp3c6_29110V3.2">
    <property type="protein sequence ID" value="PAC:32978264.CDS.1"/>
    <property type="gene ID" value="Pp3c6_29110"/>
</dbReference>
<dbReference type="RefSeq" id="XP_024378227.1">
    <property type="nucleotide sequence ID" value="XM_024522459.2"/>
</dbReference>
<dbReference type="GeneID" id="112283576"/>
<proteinExistence type="predicted"/>
<dbReference type="RefSeq" id="XP_024378228.1">
    <property type="nucleotide sequence ID" value="XM_024522460.2"/>
</dbReference>
<feature type="compositionally biased region" description="Basic and acidic residues" evidence="1">
    <location>
        <begin position="385"/>
        <end position="396"/>
    </location>
</feature>
<dbReference type="EnsemblPlants" id="Pp3c6_29110V3.4">
    <property type="protein sequence ID" value="PAC:32978266.CDS.1"/>
    <property type="gene ID" value="Pp3c6_29110"/>
</dbReference>
<dbReference type="EnsemblPlants" id="Pp3c6_29110V3.1">
    <property type="protein sequence ID" value="PAC:32978263.CDS.1"/>
    <property type="gene ID" value="Pp3c6_29110"/>
</dbReference>
<dbReference type="eggNOG" id="ENOG502SZKK">
    <property type="taxonomic scope" value="Eukaryota"/>
</dbReference>
<dbReference type="PANTHER" id="PTHR34125">
    <property type="entry name" value="OS01G0762900 PROTEIN"/>
    <property type="match status" value="1"/>
</dbReference>
<dbReference type="RefSeq" id="XP_024378231.1">
    <property type="nucleotide sequence ID" value="XM_024522463.2"/>
</dbReference>
<dbReference type="RefSeq" id="XP_024378232.1">
    <property type="nucleotide sequence ID" value="XM_024522464.2"/>
</dbReference>
<reference evidence="3 5" key="1">
    <citation type="journal article" date="2008" name="Science">
        <title>The Physcomitrella genome reveals evolutionary insights into the conquest of land by plants.</title>
        <authorList>
            <person name="Rensing S."/>
            <person name="Lang D."/>
            <person name="Zimmer A."/>
            <person name="Terry A."/>
            <person name="Salamov A."/>
            <person name="Shapiro H."/>
            <person name="Nishiyama T."/>
            <person name="Perroud P.-F."/>
            <person name="Lindquist E."/>
            <person name="Kamisugi Y."/>
            <person name="Tanahashi T."/>
            <person name="Sakakibara K."/>
            <person name="Fujita T."/>
            <person name="Oishi K."/>
            <person name="Shin-I T."/>
            <person name="Kuroki Y."/>
            <person name="Toyoda A."/>
            <person name="Suzuki Y."/>
            <person name="Hashimoto A."/>
            <person name="Yamaguchi K."/>
            <person name="Sugano A."/>
            <person name="Kohara Y."/>
            <person name="Fujiyama A."/>
            <person name="Anterola A."/>
            <person name="Aoki S."/>
            <person name="Ashton N."/>
            <person name="Barbazuk W.B."/>
            <person name="Barker E."/>
            <person name="Bennetzen J."/>
            <person name="Bezanilla M."/>
            <person name="Blankenship R."/>
            <person name="Cho S.H."/>
            <person name="Dutcher S."/>
            <person name="Estelle M."/>
            <person name="Fawcett J.A."/>
            <person name="Gundlach H."/>
            <person name="Hanada K."/>
            <person name="Heyl A."/>
            <person name="Hicks K.A."/>
            <person name="Hugh J."/>
            <person name="Lohr M."/>
            <person name="Mayer K."/>
            <person name="Melkozernov A."/>
            <person name="Murata T."/>
            <person name="Nelson D."/>
            <person name="Pils B."/>
            <person name="Prigge M."/>
            <person name="Reiss B."/>
            <person name="Renner T."/>
            <person name="Rombauts S."/>
            <person name="Rushton P."/>
            <person name="Sanderfoot A."/>
            <person name="Schween G."/>
            <person name="Shiu S.-H."/>
            <person name="Stueber K."/>
            <person name="Theodoulou F.L."/>
            <person name="Tu H."/>
            <person name="Van de Peer Y."/>
            <person name="Verrier P.J."/>
            <person name="Waters E."/>
            <person name="Wood A."/>
            <person name="Yang L."/>
            <person name="Cove D."/>
            <person name="Cuming A."/>
            <person name="Hasebe M."/>
            <person name="Lucas S."/>
            <person name="Mishler D.B."/>
            <person name="Reski R."/>
            <person name="Grigoriev I."/>
            <person name="Quatrano R.S."/>
            <person name="Boore J.L."/>
        </authorList>
    </citation>
    <scope>NUCLEOTIDE SEQUENCE [LARGE SCALE GENOMIC DNA]</scope>
    <source>
        <strain evidence="4 5">cv. Gransden 2004</strain>
    </source>
</reference>
<dbReference type="Gramene" id="Pp3c6_29110V3.3">
    <property type="protein sequence ID" value="PAC:32978265.CDS.1"/>
    <property type="gene ID" value="Pp3c6_29110"/>
</dbReference>
<dbReference type="KEGG" id="ppp:112283576"/>
<keyword evidence="2" id="KW-0812">Transmembrane</keyword>
<dbReference type="HOGENOM" id="CLU_351047_0_0_1"/>
<feature type="compositionally biased region" description="Basic and acidic residues" evidence="1">
    <location>
        <begin position="86"/>
        <end position="100"/>
    </location>
</feature>
<evidence type="ECO:0000313" key="5">
    <source>
        <dbReference type="Proteomes" id="UP000006727"/>
    </source>
</evidence>
<dbReference type="RefSeq" id="XP_024378230.1">
    <property type="nucleotide sequence ID" value="XM_024522462.2"/>
</dbReference>
<sequence>MGTRVFSEIGTLISSHPYLSCSLLVFLTPPFFPILKFFSPLLISTAVFILTLVTMGPQFQDPSDRKGDFQSPLEDNAGHDSLPGFRPEDRERDFRRKEPSKDLRSTLGDWFTSCKDSGLVWVEQKLRNEDWRGAYLNDDNVSILQEAFALRAEDKPRETVKLATRRIPAGEERTAGLHSSQTQGIADLTNLDLRRSSHLAIDRSFERPPSSVVGTSARDLPHNIFSPLPSFSRGHGSVTPFENAIPPPIEHHMPPLVTGPAEVTGPLYKSFEDDMDTSDEEFDHHHFHHDEDMYLEVGERPSDSRFISRGEKPAANGTYNHPPPFTVQEDVLPSSSDSDEDGILFTSLHHRIGALEPSFRKTDGEVHNRDINVHDQQSAHPTGTRVERASHHDNVPEGHSPPVKIRHEEKSVPAPKNHSENYSYSSAAHKASSLSEGGVEWHEMPELEDIQPAGKKTREFSSKVADSSEFTPSNLHVTGGRSRGVSVNHKEPDAADVSRDHATVNERFRHGSAVPADLTDVSGDPPHFAERSMSLPGLGGLADTGSVESAPAHEDPPSLDESLPDKVQEPVHSTGVLNHSISSPGATKPLDPIIIPRSSADQGPVSPDTDFGYATTPDHERRGLAARRFLAPEQYDSVTSISGDELEHGPPVRQLSTKEKIEQKLEALSNSMPRDATPGPADVSMLGATTDEQVTHVADKMKSFVKDSPSKTFHPDAPELQIKPPSTKVPLNASPSKPAISASALPRRPIRSSRYSSTLDSSEDSSDDDEQIDLDSDIDSQTDSEVEIAQTRFKPPPKPSPKLRPS</sequence>
<keyword evidence="2" id="KW-1133">Transmembrane helix</keyword>
<evidence type="ECO:0000256" key="2">
    <source>
        <dbReference type="SAM" id="Phobius"/>
    </source>
</evidence>
<feature type="compositionally biased region" description="Basic and acidic residues" evidence="1">
    <location>
        <begin position="488"/>
        <end position="509"/>
    </location>
</feature>
<feature type="compositionally biased region" description="Pro residues" evidence="1">
    <location>
        <begin position="794"/>
        <end position="806"/>
    </location>
</feature>
<feature type="region of interest" description="Disordered" evidence="1">
    <location>
        <begin position="61"/>
        <end position="100"/>
    </location>
</feature>
<organism evidence="3">
    <name type="scientific">Physcomitrium patens</name>
    <name type="common">Spreading-leaved earth moss</name>
    <name type="synonym">Physcomitrella patens</name>
    <dbReference type="NCBI Taxonomy" id="3218"/>
    <lineage>
        <taxon>Eukaryota</taxon>
        <taxon>Viridiplantae</taxon>
        <taxon>Streptophyta</taxon>
        <taxon>Embryophyta</taxon>
        <taxon>Bryophyta</taxon>
        <taxon>Bryophytina</taxon>
        <taxon>Bryopsida</taxon>
        <taxon>Funariidae</taxon>
        <taxon>Funariales</taxon>
        <taxon>Funariaceae</taxon>
        <taxon>Physcomitrium</taxon>
    </lineage>
</organism>
<dbReference type="RefSeq" id="XP_024378225.1">
    <property type="nucleotide sequence ID" value="XM_024522457.2"/>
</dbReference>
<keyword evidence="2" id="KW-0472">Membrane</keyword>
<name>A9STL2_PHYPA</name>
<dbReference type="PaxDb" id="3218-PP1S117_118V6.1"/>
<dbReference type="RefSeq" id="XP_024378229.1">
    <property type="nucleotide sequence ID" value="XM_024522461.2"/>
</dbReference>
<dbReference type="EnsemblPlants" id="Pp3c6_29110V3.6">
    <property type="protein sequence ID" value="PAC:32978268.CDS.1"/>
    <property type="gene ID" value="Pp3c6_29110"/>
</dbReference>
<dbReference type="OrthoDB" id="649865at2759"/>
<dbReference type="Proteomes" id="UP000006727">
    <property type="component" value="Chromosome 6"/>
</dbReference>
<keyword evidence="5" id="KW-1185">Reference proteome</keyword>
<dbReference type="RefSeq" id="XP_073390882.1">
    <property type="nucleotide sequence ID" value="XM_073534781.1"/>
</dbReference>
<dbReference type="Gramene" id="Pp3c6_29110V3.4">
    <property type="protein sequence ID" value="PAC:32978266.CDS.1"/>
    <property type="gene ID" value="Pp3c6_29110"/>
</dbReference>
<feature type="region of interest" description="Disordered" evidence="1">
    <location>
        <begin position="374"/>
        <end position="429"/>
    </location>
</feature>